<organism evidence="4 5">
    <name type="scientific">Zhongshania marina</name>
    <dbReference type="NCBI Taxonomy" id="2304603"/>
    <lineage>
        <taxon>Bacteria</taxon>
        <taxon>Pseudomonadati</taxon>
        <taxon>Pseudomonadota</taxon>
        <taxon>Gammaproteobacteria</taxon>
        <taxon>Cellvibrionales</taxon>
        <taxon>Spongiibacteraceae</taxon>
        <taxon>Zhongshania</taxon>
    </lineage>
</organism>
<keyword evidence="2" id="KW-0732">Signal</keyword>
<dbReference type="RefSeq" id="WP_103682786.1">
    <property type="nucleotide sequence ID" value="NZ_PQGG01000006.1"/>
</dbReference>
<keyword evidence="1 2" id="KW-0998">Cell outer membrane</keyword>
<evidence type="ECO:0000259" key="3">
    <source>
        <dbReference type="Pfam" id="PF04453"/>
    </source>
</evidence>
<protein>
    <recommendedName>
        <fullName evidence="2">LPS-assembly protein LptD</fullName>
    </recommendedName>
</protein>
<dbReference type="HAMAP" id="MF_01411">
    <property type="entry name" value="LPS_assembly_LptD"/>
    <property type="match status" value="1"/>
</dbReference>
<comment type="caution">
    <text evidence="2">Lacks conserved residue(s) required for the propagation of feature annotation.</text>
</comment>
<evidence type="ECO:0000313" key="4">
    <source>
        <dbReference type="EMBL" id="POP54414.1"/>
    </source>
</evidence>
<dbReference type="InterPro" id="IPR050218">
    <property type="entry name" value="LptD"/>
</dbReference>
<accession>A0A2S4HK94</accession>
<evidence type="ECO:0000313" key="5">
    <source>
        <dbReference type="Proteomes" id="UP000237222"/>
    </source>
</evidence>
<evidence type="ECO:0000256" key="1">
    <source>
        <dbReference type="ARBA" id="ARBA00023237"/>
    </source>
</evidence>
<dbReference type="Pfam" id="PF04453">
    <property type="entry name" value="LptD"/>
    <property type="match status" value="1"/>
</dbReference>
<comment type="caution">
    <text evidence="4">The sequence shown here is derived from an EMBL/GenBank/DDBJ whole genome shotgun (WGS) entry which is preliminary data.</text>
</comment>
<dbReference type="AlphaFoldDB" id="A0A2S4HK94"/>
<dbReference type="InterPro" id="IPR020889">
    <property type="entry name" value="LipoPS_assembly_LptD"/>
</dbReference>
<comment type="function">
    <text evidence="2">Together with LptE, is involved in the assembly of lipopolysaccharide (LPS) at the surface of the outer membrane.</text>
</comment>
<comment type="subunit">
    <text evidence="2">Component of the lipopolysaccharide transport and assembly complex. Interacts with LptE and LptA.</text>
</comment>
<dbReference type="GO" id="GO:0043165">
    <property type="term" value="P:Gram-negative-bacterium-type cell outer membrane assembly"/>
    <property type="evidence" value="ECO:0007669"/>
    <property type="project" value="UniProtKB-UniRule"/>
</dbReference>
<dbReference type="EMBL" id="PQGG01000006">
    <property type="protein sequence ID" value="POP54414.1"/>
    <property type="molecule type" value="Genomic_DNA"/>
</dbReference>
<comment type="similarity">
    <text evidence="2">Belongs to the LptD family.</text>
</comment>
<dbReference type="GO" id="GO:0009279">
    <property type="term" value="C:cell outer membrane"/>
    <property type="evidence" value="ECO:0007669"/>
    <property type="project" value="UniProtKB-SubCell"/>
</dbReference>
<sequence length="801" mass="89641" precursor="true">MPVFRLSLLSLLAALSGSAIAQVDTTADCGSTDASALNTDTSDLPAYYQHWHWVPNSHLSEASKCGLTPGCQGRFIEPLRDWEGANQAPVRAPLNVSADTIESVGSKATMTGDVQLRKGDLSLDAGYAQYNRSNSTVMLRDNVVLRQPGVLLRGQYAQIDTNKGFGELEQAEILSFDTGARGTAGRISRPGYTRFELETASYTQCTPDNETWSLHADSIELDYESGRGVARGTSIRVYDFPVFYSPYLNFPVDDRRATGFLFPSFGVADSSLDISIPYYLNLAPNYDAIITPRFIEQRGEALETKLRYLNKYSEWAVNTSYLANDNKSETDRWLLGVSEEGYMNEHWGTEIDFTKVSDDDYFSDLGLANLAVKRSTHLNQQAAVNYSSDDWTGRIEVQRYQTIAAVEDPYQKLPQLRLNYQSPAKNFQLEPSMEFEYTQFDHRDKLRDGGSKITGRRLFGTAGASLPMRWRWGFIEPAFKTRHVSYELEDANLAGVDGSPNANSGQISIDSGLYFERDLAVADQDWTQTLEPRLFYRYSEYENQSDHPDFDSSALTFTYQQLFRDTRFTGHDRLDDANQVAVGISSRFINNDAGREILTTSIGQLHYFDEGRVQLPGDPERKSSNSDLAGQIRILPNDNSWVSADILYDARQGVLNQTNLSYHQRSDNGTLLNAGYTFRREGNNLGGLENDVKQGDISLSLPINDQWKLFAKTQYDFEDDRPVENLIGAEYQNCCWLTRIVYQRALEPDDDNGSNISGIGNTGTQNNSAVLIEFQLKGLGGLGTAVTSVLKDSIFGYLSDE</sequence>
<dbReference type="GO" id="GO:1990351">
    <property type="term" value="C:transporter complex"/>
    <property type="evidence" value="ECO:0007669"/>
    <property type="project" value="TreeGrafter"/>
</dbReference>
<keyword evidence="2" id="KW-0472">Membrane</keyword>
<dbReference type="PANTHER" id="PTHR30189:SF1">
    <property type="entry name" value="LPS-ASSEMBLY PROTEIN LPTD"/>
    <property type="match status" value="1"/>
</dbReference>
<dbReference type="PANTHER" id="PTHR30189">
    <property type="entry name" value="LPS-ASSEMBLY PROTEIN"/>
    <property type="match status" value="1"/>
</dbReference>
<proteinExistence type="inferred from homology"/>
<dbReference type="Proteomes" id="UP000237222">
    <property type="component" value="Unassembled WGS sequence"/>
</dbReference>
<dbReference type="GO" id="GO:0015920">
    <property type="term" value="P:lipopolysaccharide transport"/>
    <property type="evidence" value="ECO:0007669"/>
    <property type="project" value="InterPro"/>
</dbReference>
<comment type="subcellular location">
    <subcellularLocation>
        <location evidence="2">Cell outer membrane</location>
    </subcellularLocation>
</comment>
<feature type="signal peptide" evidence="2">
    <location>
        <begin position="1"/>
        <end position="21"/>
    </location>
</feature>
<name>A0A2S4HK94_9GAMM</name>
<feature type="domain" description="LptD C-terminal" evidence="3">
    <location>
        <begin position="330"/>
        <end position="707"/>
    </location>
</feature>
<dbReference type="Gene3D" id="2.60.450.10">
    <property type="entry name" value="Lipopolysaccharide (LPS) transport protein A like domain"/>
    <property type="match status" value="1"/>
</dbReference>
<feature type="chain" id="PRO_5015793367" description="LPS-assembly protein LptD" evidence="2">
    <location>
        <begin position="22"/>
        <end position="801"/>
    </location>
</feature>
<evidence type="ECO:0000256" key="2">
    <source>
        <dbReference type="HAMAP-Rule" id="MF_01411"/>
    </source>
</evidence>
<reference evidence="4" key="1">
    <citation type="submission" date="2018-01" db="EMBL/GenBank/DDBJ databases">
        <authorList>
            <person name="Yu X.-D."/>
        </authorList>
    </citation>
    <scope>NUCLEOTIDE SEQUENCE</scope>
    <source>
        <strain evidence="4">ZX-21</strain>
    </source>
</reference>
<gene>
    <name evidence="2" type="primary">lptD</name>
    <name evidence="4" type="ORF">C0068_01810</name>
</gene>
<dbReference type="InterPro" id="IPR007543">
    <property type="entry name" value="LptD_C"/>
</dbReference>
<dbReference type="OrthoDB" id="9760225at2"/>